<accession>A0A8B7Y215</accession>
<feature type="compositionally biased region" description="Low complexity" evidence="4">
    <location>
        <begin position="1162"/>
        <end position="1173"/>
    </location>
</feature>
<feature type="compositionally biased region" description="Polar residues" evidence="4">
    <location>
        <begin position="505"/>
        <end position="514"/>
    </location>
</feature>
<feature type="region of interest" description="Disordered" evidence="4">
    <location>
        <begin position="135"/>
        <end position="307"/>
    </location>
</feature>
<evidence type="ECO:0000256" key="2">
    <source>
        <dbReference type="ARBA" id="ARBA00008463"/>
    </source>
</evidence>
<feature type="compositionally biased region" description="Basic and acidic residues" evidence="4">
    <location>
        <begin position="619"/>
        <end position="634"/>
    </location>
</feature>
<feature type="compositionally biased region" description="Acidic residues" evidence="4">
    <location>
        <begin position="961"/>
        <end position="976"/>
    </location>
</feature>
<feature type="domain" description="BOD1/SHG1" evidence="5">
    <location>
        <begin position="18"/>
        <end position="111"/>
    </location>
</feature>
<reference evidence="7" key="1">
    <citation type="submission" date="2025-08" db="UniProtKB">
        <authorList>
            <consortium name="RefSeq"/>
        </authorList>
    </citation>
    <scope>IDENTIFICATION</scope>
</reference>
<dbReference type="OMA" id="MTIGVER"/>
<feature type="compositionally biased region" description="Basic and acidic residues" evidence="4">
    <location>
        <begin position="338"/>
        <end position="350"/>
    </location>
</feature>
<feature type="region of interest" description="Disordered" evidence="4">
    <location>
        <begin position="875"/>
        <end position="1080"/>
    </location>
</feature>
<dbReference type="OrthoDB" id="7605699at2759"/>
<feature type="compositionally biased region" description="Basic and acidic residues" evidence="4">
    <location>
        <begin position="562"/>
        <end position="592"/>
    </location>
</feature>
<gene>
    <name evidence="7" type="primary">LOC110977074</name>
</gene>
<feature type="compositionally biased region" description="Basic and acidic residues" evidence="4">
    <location>
        <begin position="1121"/>
        <end position="1158"/>
    </location>
</feature>
<feature type="compositionally biased region" description="Basic and acidic residues" evidence="4">
    <location>
        <begin position="419"/>
        <end position="432"/>
    </location>
</feature>
<dbReference type="KEGG" id="aplc:110977074"/>
<feature type="compositionally biased region" description="Low complexity" evidence="4">
    <location>
        <begin position="460"/>
        <end position="470"/>
    </location>
</feature>
<feature type="region of interest" description="Disordered" evidence="4">
    <location>
        <begin position="713"/>
        <end position="862"/>
    </location>
</feature>
<evidence type="ECO:0000256" key="3">
    <source>
        <dbReference type="ARBA" id="ARBA00022454"/>
    </source>
</evidence>
<name>A0A8B7Y215_ACAPL</name>
<evidence type="ECO:0000313" key="7">
    <source>
        <dbReference type="RefSeq" id="XP_022086567.1"/>
    </source>
</evidence>
<feature type="compositionally biased region" description="Pro residues" evidence="4">
    <location>
        <begin position="143"/>
        <end position="178"/>
    </location>
</feature>
<dbReference type="InterPro" id="IPR055264">
    <property type="entry name" value="BOD1/SHG1_dom"/>
</dbReference>
<dbReference type="Pfam" id="PF05205">
    <property type="entry name" value="COMPASS-Shg1"/>
    <property type="match status" value="1"/>
</dbReference>
<dbReference type="Proteomes" id="UP000694845">
    <property type="component" value="Unplaced"/>
</dbReference>
<sequence>MAATSSGVDAEMLNKMGNHLKSQGIFDQFRRDCLEDVDTKPAYQNLRQKVEGYVSAFLAKVNWEPKLNKNQLRDSLRRQINQSEMLSAGVERIIEQVIEPKMQHVFRPQIEKVVDEFLGPKGSKEAENLKKDLATTSGMSHPVPAPAPPDLPPEVPTPAPPLPPSEPPAAPPQAPPEAPPDEPPDDPVACFASHPDHAKPVQSGTSPTVSSGGNTPSFTSSKMPGLVKKHSGGVLATTSDVKGEKKPVLELPGEVKSAIPAKGPSVKTEPMKSQPGKPQPVKDQDARKVATKDQPAKTQPSKVIKKVPSGSKLVDAIKPTDKPRIVISSNKPPALKIKIPEEFKKVEDRPTLQATVKEPGQDSETKPQPLDVEKVPICDQLLLRKAASEVTTLEPDTDSDVVMDVEPSQPQPRGIQGEQDERRSCYSGKGEESDGESGLSDISVSSVHTSDLSSFDEDFSSSSSSSSSDSSSEEETTKPKQISLKKKPFAHMYPSDSDSEAPSEVTISTDTSRPASVASDKLSARRSPKTQTPSARALAISRYHSDSEDEDSRQERRKKAALAKEERARRRQMAKEEREKVLAEKLEKRALDPETADDSGEAKKAARREDLATASPLKTTKEQLKEQKMLEKKREVRRRRSLNKRYFSDEFSSSMQGVKEPVSQQEDDEEKQQEVVQAPDLVPLTAFIRREKLQCFHLIYRERREPQVRCHHLLTQGLSGEQQRKLSSRKRKERRDSKVPRFSFPQGKAAAAAGVPGERSGKPTSSLESARGQKKLGQEQVPEKKQGEEVSELRQTSRDVQDNPGEKNVEQLTGDEEVEKRDGSPELQAEPIQGPPDEQQQVGDVPASIDEEESHLIEQQGKLVEEFVQEEIQAKEEVQQEAKPGGVQDELWQLADEPMQDLQEQKGEEMQRREEQDKRDEPPEEKNGEVKGEGEELPNCNQASEPEAEKLPEETGKEVVEDTTQEEQTVQDEVPEDVTKMDCSEEQTVGKTALQETVELSLRDATPYKQGANPPQVKDIEPAAATEPTVPSELPSDEIDNPPTPTQDEPSIYPEADSESEEHSDKGSSIPIYTVHSPKHLPLGSVFKLSQTSLQDMKPLSGVRVETKTVSKDSNASAADDSEKHSEASYQLEDSHDSNTDSDKHRTGTKVSHSELQDKPTASETSESSQAESRYGTRPKRHATSPRDSQDDDYFYYGQPKRGRYSQSPISPQEEGDKAGRSRARRVSTDSGKSDGTGREAAETPTRPLRQRHVSPPRRYSPSDTRVSHRRSSTSVIPHLRCTDGTRKAVEAGLLTLCARALHATFLWSRGGQAGKPLLRYVLLQRARVP</sequence>
<feature type="compositionally biased region" description="Basic and acidic residues" evidence="4">
    <location>
        <begin position="359"/>
        <end position="376"/>
    </location>
</feature>
<feature type="compositionally biased region" description="Basic and acidic residues" evidence="4">
    <location>
        <begin position="781"/>
        <end position="809"/>
    </location>
</feature>
<feature type="compositionally biased region" description="Basic and acidic residues" evidence="4">
    <location>
        <begin position="600"/>
        <end position="611"/>
    </location>
</feature>
<organism evidence="6 7">
    <name type="scientific">Acanthaster planci</name>
    <name type="common">Crown-of-thorns starfish</name>
    <dbReference type="NCBI Taxonomy" id="133434"/>
    <lineage>
        <taxon>Eukaryota</taxon>
        <taxon>Metazoa</taxon>
        <taxon>Echinodermata</taxon>
        <taxon>Eleutherozoa</taxon>
        <taxon>Asterozoa</taxon>
        <taxon>Asteroidea</taxon>
        <taxon>Valvatacea</taxon>
        <taxon>Valvatida</taxon>
        <taxon>Acanthasteridae</taxon>
        <taxon>Acanthaster</taxon>
    </lineage>
</organism>
<dbReference type="PANTHER" id="PTHR47391">
    <property type="entry name" value="BIORIENTATION OF CHROMOSOMES IN CELL DIVISION 1 LIKE 1"/>
    <property type="match status" value="1"/>
</dbReference>
<feature type="region of interest" description="Disordered" evidence="4">
    <location>
        <begin position="1094"/>
        <end position="1276"/>
    </location>
</feature>
<dbReference type="GO" id="GO:0005694">
    <property type="term" value="C:chromosome"/>
    <property type="evidence" value="ECO:0007669"/>
    <property type="project" value="UniProtKB-SubCell"/>
</dbReference>
<dbReference type="GeneID" id="110977074"/>
<dbReference type="RefSeq" id="XP_022086567.1">
    <property type="nucleotide sequence ID" value="XM_022230875.1"/>
</dbReference>
<feature type="compositionally biased region" description="Basic and acidic residues" evidence="4">
    <location>
        <begin position="1232"/>
        <end position="1242"/>
    </location>
</feature>
<feature type="compositionally biased region" description="Basic and acidic residues" evidence="4">
    <location>
        <begin position="947"/>
        <end position="960"/>
    </location>
</feature>
<comment type="similarity">
    <text evidence="2">Belongs to the BOD1 family.</text>
</comment>
<keyword evidence="3" id="KW-0158">Chromosome</keyword>
<feature type="region of interest" description="Disordered" evidence="4">
    <location>
        <begin position="337"/>
        <end position="677"/>
    </location>
</feature>
<evidence type="ECO:0000313" key="6">
    <source>
        <dbReference type="Proteomes" id="UP000694845"/>
    </source>
</evidence>
<evidence type="ECO:0000256" key="4">
    <source>
        <dbReference type="SAM" id="MobiDB-lite"/>
    </source>
</evidence>
<feature type="compositionally biased region" description="Low complexity" evidence="4">
    <location>
        <begin position="436"/>
        <end position="453"/>
    </location>
</feature>
<comment type="subcellular location">
    <subcellularLocation>
        <location evidence="1">Chromosome</location>
    </subcellularLocation>
</comment>
<dbReference type="InterPro" id="IPR043244">
    <property type="entry name" value="BOD1L1"/>
</dbReference>
<proteinExistence type="inferred from homology"/>
<dbReference type="PANTHER" id="PTHR47391:SF1">
    <property type="entry name" value="BIORIENTATION OF CHROMOSOMES IN CELL DIVISION 1 LIKE 1"/>
    <property type="match status" value="1"/>
</dbReference>
<feature type="compositionally biased region" description="Basic and acidic residues" evidence="4">
    <location>
        <begin position="903"/>
        <end position="934"/>
    </location>
</feature>
<protein>
    <submittedName>
        <fullName evidence="7">Biorientation of chromosomes in cell division protein 1-like 1</fullName>
    </submittedName>
</protein>
<evidence type="ECO:0000259" key="5">
    <source>
        <dbReference type="Pfam" id="PF05205"/>
    </source>
</evidence>
<feature type="compositionally biased region" description="Basic and acidic residues" evidence="4">
    <location>
        <begin position="280"/>
        <end position="295"/>
    </location>
</feature>
<evidence type="ECO:0000256" key="1">
    <source>
        <dbReference type="ARBA" id="ARBA00004286"/>
    </source>
</evidence>
<keyword evidence="6" id="KW-1185">Reference proteome</keyword>
<feature type="compositionally biased region" description="Polar residues" evidence="4">
    <location>
        <begin position="202"/>
        <end position="222"/>
    </location>
</feature>